<sequence length="122" mass="13530">MLYPFGTEAVVHIPDSQKHHELAARGTTCHLLKPLMMGSWLLWDPESDKMVQSTSIIFPCFQSLGVSAVDHPRGSLSHILNPVALGKVPKEQCFEDENQAIDSLMLTKDIKVPKNLGQALPR</sequence>
<dbReference type="Proteomes" id="UP000765509">
    <property type="component" value="Unassembled WGS sequence"/>
</dbReference>
<dbReference type="AlphaFoldDB" id="A0A9Q3HB74"/>
<protein>
    <submittedName>
        <fullName evidence="1">Uncharacterized protein</fullName>
    </submittedName>
</protein>
<keyword evidence="2" id="KW-1185">Reference proteome</keyword>
<organism evidence="1 2">
    <name type="scientific">Austropuccinia psidii MF-1</name>
    <dbReference type="NCBI Taxonomy" id="1389203"/>
    <lineage>
        <taxon>Eukaryota</taxon>
        <taxon>Fungi</taxon>
        <taxon>Dikarya</taxon>
        <taxon>Basidiomycota</taxon>
        <taxon>Pucciniomycotina</taxon>
        <taxon>Pucciniomycetes</taxon>
        <taxon>Pucciniales</taxon>
        <taxon>Sphaerophragmiaceae</taxon>
        <taxon>Austropuccinia</taxon>
    </lineage>
</organism>
<proteinExistence type="predicted"/>
<accession>A0A9Q3HB74</accession>
<reference evidence="1" key="1">
    <citation type="submission" date="2021-03" db="EMBL/GenBank/DDBJ databases">
        <title>Draft genome sequence of rust myrtle Austropuccinia psidii MF-1, a brazilian biotype.</title>
        <authorList>
            <person name="Quecine M.C."/>
            <person name="Pachon D.M.R."/>
            <person name="Bonatelli M.L."/>
            <person name="Correr F.H."/>
            <person name="Franceschini L.M."/>
            <person name="Leite T.F."/>
            <person name="Margarido G.R.A."/>
            <person name="Almeida C.A."/>
            <person name="Ferrarezi J.A."/>
            <person name="Labate C.A."/>
        </authorList>
    </citation>
    <scope>NUCLEOTIDE SEQUENCE</scope>
    <source>
        <strain evidence="1">MF-1</strain>
    </source>
</reference>
<evidence type="ECO:0000313" key="1">
    <source>
        <dbReference type="EMBL" id="MBW0495745.1"/>
    </source>
</evidence>
<dbReference type="EMBL" id="AVOT02013267">
    <property type="protein sequence ID" value="MBW0495745.1"/>
    <property type="molecule type" value="Genomic_DNA"/>
</dbReference>
<evidence type="ECO:0000313" key="2">
    <source>
        <dbReference type="Proteomes" id="UP000765509"/>
    </source>
</evidence>
<dbReference type="OrthoDB" id="2518395at2759"/>
<gene>
    <name evidence="1" type="ORF">O181_035460</name>
</gene>
<name>A0A9Q3HB74_9BASI</name>
<comment type="caution">
    <text evidence="1">The sequence shown here is derived from an EMBL/GenBank/DDBJ whole genome shotgun (WGS) entry which is preliminary data.</text>
</comment>